<feature type="domain" description="DUF4806" evidence="1">
    <location>
        <begin position="311"/>
        <end position="388"/>
    </location>
</feature>
<dbReference type="PANTHER" id="PTHR34153:SF2">
    <property type="entry name" value="SI:CH211-262H13.3-RELATED"/>
    <property type="match status" value="1"/>
</dbReference>
<comment type="caution">
    <text evidence="2">The sequence shown here is derived from an EMBL/GenBank/DDBJ whole genome shotgun (WGS) entry which is preliminary data.</text>
</comment>
<dbReference type="PANTHER" id="PTHR34153">
    <property type="entry name" value="SI:CH211-262H13.3-RELATED-RELATED"/>
    <property type="match status" value="1"/>
</dbReference>
<sequence>MWSVVEFFDDNSVEVVPAYWLNKNTCAWPKKNSKKFIQKRIKPNEIEFDFLKARKMGKDRDSYTLAREKAKKAEYTSDLSTTPTKQKYNNMKPTLKTKKKDKCQQKENTVLWNPSSSESIVDDNYNTNRESNLSPMDESILVLSGTPSSPAIQLIPTRLPSQISNSSQSTVIAVKKKLNFNKTSHSPSPISTPDKTTKITDEILEGITHVIDESFIGVVNTSSSPFKVSDAFYVDTQQSASFSNEPQISAPNGILEFLQKMNRTICNIKYDINSLNEKVDKMYDTLLLEPSRFDHSSTEKNTEDIFQMELSNLPLETEDELEEFEKKLTANKEFRMKLIAELKRFSRSTLPSTVRIILRKIFTDALLEKFSYKGLKKKKVFYTLAICTVIFDAIKQMKKFKLSDAVDIETPIRTFISGAKFREPKKNLPISNELSS</sequence>
<dbReference type="EMBL" id="CARXXK010000002">
    <property type="protein sequence ID" value="CAI6356067.1"/>
    <property type="molecule type" value="Genomic_DNA"/>
</dbReference>
<accession>A0AAV0WKB3</accession>
<name>A0AAV0WKB3_9HEMI</name>
<dbReference type="AlphaFoldDB" id="A0AAV0WKB3"/>
<evidence type="ECO:0000259" key="1">
    <source>
        <dbReference type="Pfam" id="PF16064"/>
    </source>
</evidence>
<protein>
    <recommendedName>
        <fullName evidence="1">DUF4806 domain-containing protein</fullName>
    </recommendedName>
</protein>
<dbReference type="Pfam" id="PF16064">
    <property type="entry name" value="DUF4806"/>
    <property type="match status" value="1"/>
</dbReference>
<evidence type="ECO:0000313" key="2">
    <source>
        <dbReference type="EMBL" id="CAI6356067.1"/>
    </source>
</evidence>
<dbReference type="InterPro" id="IPR032071">
    <property type="entry name" value="DUF4806"/>
</dbReference>
<dbReference type="Proteomes" id="UP001160148">
    <property type="component" value="Unassembled WGS sequence"/>
</dbReference>
<organism evidence="2 3">
    <name type="scientific">Macrosiphum euphorbiae</name>
    <name type="common">potato aphid</name>
    <dbReference type="NCBI Taxonomy" id="13131"/>
    <lineage>
        <taxon>Eukaryota</taxon>
        <taxon>Metazoa</taxon>
        <taxon>Ecdysozoa</taxon>
        <taxon>Arthropoda</taxon>
        <taxon>Hexapoda</taxon>
        <taxon>Insecta</taxon>
        <taxon>Pterygota</taxon>
        <taxon>Neoptera</taxon>
        <taxon>Paraneoptera</taxon>
        <taxon>Hemiptera</taxon>
        <taxon>Sternorrhyncha</taxon>
        <taxon>Aphidomorpha</taxon>
        <taxon>Aphidoidea</taxon>
        <taxon>Aphididae</taxon>
        <taxon>Macrosiphini</taxon>
        <taxon>Macrosiphum</taxon>
    </lineage>
</organism>
<keyword evidence="3" id="KW-1185">Reference proteome</keyword>
<reference evidence="2 3" key="1">
    <citation type="submission" date="2023-01" db="EMBL/GenBank/DDBJ databases">
        <authorList>
            <person name="Whitehead M."/>
        </authorList>
    </citation>
    <scope>NUCLEOTIDE SEQUENCE [LARGE SCALE GENOMIC DNA]</scope>
</reference>
<evidence type="ECO:0000313" key="3">
    <source>
        <dbReference type="Proteomes" id="UP001160148"/>
    </source>
</evidence>
<proteinExistence type="predicted"/>
<gene>
    <name evidence="2" type="ORF">MEUPH1_LOCUS11845</name>
</gene>